<feature type="region of interest" description="Disordered" evidence="1">
    <location>
        <begin position="34"/>
        <end position="74"/>
    </location>
</feature>
<feature type="signal peptide" evidence="2">
    <location>
        <begin position="1"/>
        <end position="18"/>
    </location>
</feature>
<accession>A0A0N4XLY3</accession>
<protein>
    <submittedName>
        <fullName evidence="5">Glycine rich protein</fullName>
    </submittedName>
</protein>
<reference evidence="3 4" key="2">
    <citation type="submission" date="2018-11" db="EMBL/GenBank/DDBJ databases">
        <authorList>
            <consortium name="Pathogen Informatics"/>
        </authorList>
    </citation>
    <scope>NUCLEOTIDE SEQUENCE [LARGE SCALE GENOMIC DNA]</scope>
</reference>
<dbReference type="WBParaSite" id="NBR_0000353501-mRNA-1">
    <property type="protein sequence ID" value="NBR_0000353501-mRNA-1"/>
    <property type="gene ID" value="NBR_0000353501"/>
</dbReference>
<evidence type="ECO:0000256" key="1">
    <source>
        <dbReference type="SAM" id="MobiDB-lite"/>
    </source>
</evidence>
<keyword evidence="2" id="KW-0732">Signal</keyword>
<evidence type="ECO:0000313" key="5">
    <source>
        <dbReference type="WBParaSite" id="NBR_0000353501-mRNA-1"/>
    </source>
</evidence>
<keyword evidence="4" id="KW-1185">Reference proteome</keyword>
<sequence>MMLAVVLLLFIHNTTVAGLHVKFPYDGYSTEQDYDDAHRTGSGKGFNGRAYGEYSSFRNNGQEQDGDGKKERSF</sequence>
<evidence type="ECO:0000256" key="2">
    <source>
        <dbReference type="SAM" id="SignalP"/>
    </source>
</evidence>
<proteinExistence type="predicted"/>
<dbReference type="Proteomes" id="UP000271162">
    <property type="component" value="Unassembled WGS sequence"/>
</dbReference>
<feature type="chain" id="PRO_5043124749" evidence="2">
    <location>
        <begin position="19"/>
        <end position="74"/>
    </location>
</feature>
<gene>
    <name evidence="3" type="ORF">NBR_LOCUS3534</name>
</gene>
<dbReference type="EMBL" id="UYSL01005398">
    <property type="protein sequence ID" value="VDL67123.1"/>
    <property type="molecule type" value="Genomic_DNA"/>
</dbReference>
<reference evidence="5" key="1">
    <citation type="submission" date="2017-02" db="UniProtKB">
        <authorList>
            <consortium name="WormBaseParasite"/>
        </authorList>
    </citation>
    <scope>IDENTIFICATION</scope>
</reference>
<evidence type="ECO:0000313" key="3">
    <source>
        <dbReference type="EMBL" id="VDL67123.1"/>
    </source>
</evidence>
<evidence type="ECO:0000313" key="4">
    <source>
        <dbReference type="Proteomes" id="UP000271162"/>
    </source>
</evidence>
<name>A0A0N4XLY3_NIPBR</name>
<dbReference type="AlphaFoldDB" id="A0A0N4XLY3"/>
<organism evidence="5">
    <name type="scientific">Nippostrongylus brasiliensis</name>
    <name type="common">Rat hookworm</name>
    <dbReference type="NCBI Taxonomy" id="27835"/>
    <lineage>
        <taxon>Eukaryota</taxon>
        <taxon>Metazoa</taxon>
        <taxon>Ecdysozoa</taxon>
        <taxon>Nematoda</taxon>
        <taxon>Chromadorea</taxon>
        <taxon>Rhabditida</taxon>
        <taxon>Rhabditina</taxon>
        <taxon>Rhabditomorpha</taxon>
        <taxon>Strongyloidea</taxon>
        <taxon>Heligmosomidae</taxon>
        <taxon>Nippostrongylus</taxon>
    </lineage>
</organism>